<dbReference type="GO" id="GO:0005524">
    <property type="term" value="F:ATP binding"/>
    <property type="evidence" value="ECO:0007669"/>
    <property type="project" value="UniProtKB-KW"/>
</dbReference>
<dbReference type="CDD" id="cd00862">
    <property type="entry name" value="ProRS_anticodon_zinc"/>
    <property type="match status" value="1"/>
</dbReference>
<dbReference type="Pfam" id="PF09180">
    <property type="entry name" value="ProRS-C_1"/>
    <property type="match status" value="1"/>
</dbReference>
<dbReference type="InterPro" id="IPR004154">
    <property type="entry name" value="Anticodon-bd"/>
</dbReference>
<dbReference type="InterPro" id="IPR006195">
    <property type="entry name" value="aa-tRNA-synth_II"/>
</dbReference>
<dbReference type="OrthoDB" id="1350766at2759"/>
<keyword evidence="6" id="KW-0648">Protein biosynthesis</keyword>
<keyword evidence="5" id="KW-0067">ATP-binding</keyword>
<dbReference type="HAMAP" id="MF_01571">
    <property type="entry name" value="Pro_tRNA_synth_type3"/>
    <property type="match status" value="1"/>
</dbReference>
<dbReference type="PANTHER" id="PTHR43382">
    <property type="entry name" value="PROLYL-TRNA SYNTHETASE"/>
    <property type="match status" value="1"/>
</dbReference>
<evidence type="ECO:0000256" key="6">
    <source>
        <dbReference type="ARBA" id="ARBA00022917"/>
    </source>
</evidence>
<evidence type="ECO:0000256" key="3">
    <source>
        <dbReference type="ARBA" id="ARBA00022598"/>
    </source>
</evidence>
<proteinExistence type="inferred from homology"/>
<name>A0A7C8MHR5_9PLEO</name>
<organism evidence="12 13">
    <name type="scientific">Massariosphaeria phaeospora</name>
    <dbReference type="NCBI Taxonomy" id="100035"/>
    <lineage>
        <taxon>Eukaryota</taxon>
        <taxon>Fungi</taxon>
        <taxon>Dikarya</taxon>
        <taxon>Ascomycota</taxon>
        <taxon>Pezizomycotina</taxon>
        <taxon>Dothideomycetes</taxon>
        <taxon>Pleosporomycetidae</taxon>
        <taxon>Pleosporales</taxon>
        <taxon>Pleosporales incertae sedis</taxon>
        <taxon>Massariosphaeria</taxon>
    </lineage>
</organism>
<dbReference type="SUPFAM" id="SSF55681">
    <property type="entry name" value="Class II aaRS and biotin synthetases"/>
    <property type="match status" value="1"/>
</dbReference>
<dbReference type="InterPro" id="IPR016061">
    <property type="entry name" value="Pro-tRNA_ligase_II_C"/>
</dbReference>
<comment type="similarity">
    <text evidence="1">Belongs to the class-II aminoacyl-tRNA synthetase family.</text>
</comment>
<evidence type="ECO:0000256" key="4">
    <source>
        <dbReference type="ARBA" id="ARBA00022741"/>
    </source>
</evidence>
<dbReference type="PANTHER" id="PTHR43382:SF2">
    <property type="entry name" value="BIFUNCTIONAL GLUTAMATE_PROLINE--TRNA LIGASE"/>
    <property type="match status" value="1"/>
</dbReference>
<evidence type="ECO:0000259" key="11">
    <source>
        <dbReference type="PROSITE" id="PS50862"/>
    </source>
</evidence>
<accession>A0A7C8MHR5</accession>
<dbReference type="Gene3D" id="3.40.50.800">
    <property type="entry name" value="Anticodon-binding domain"/>
    <property type="match status" value="1"/>
</dbReference>
<dbReference type="InterPro" id="IPR017449">
    <property type="entry name" value="Pro-tRNA_synth_II"/>
</dbReference>
<evidence type="ECO:0000256" key="9">
    <source>
        <dbReference type="ARBA" id="ARBA00047671"/>
    </source>
</evidence>
<keyword evidence="13" id="KW-1185">Reference proteome</keyword>
<dbReference type="AlphaFoldDB" id="A0A7C8MHR5"/>
<dbReference type="InterPro" id="IPR002314">
    <property type="entry name" value="aa-tRNA-synt_IIb"/>
</dbReference>
<dbReference type="SUPFAM" id="SSF52954">
    <property type="entry name" value="Class II aaRS ABD-related"/>
    <property type="match status" value="1"/>
</dbReference>
<dbReference type="GO" id="GO:0004827">
    <property type="term" value="F:proline-tRNA ligase activity"/>
    <property type="evidence" value="ECO:0007669"/>
    <property type="project" value="UniProtKB-EC"/>
</dbReference>
<evidence type="ECO:0000256" key="1">
    <source>
        <dbReference type="ARBA" id="ARBA00008226"/>
    </source>
</evidence>
<dbReference type="InterPro" id="IPR036621">
    <property type="entry name" value="Anticodon-bd_dom_sf"/>
</dbReference>
<evidence type="ECO:0000256" key="8">
    <source>
        <dbReference type="ARBA" id="ARBA00029731"/>
    </source>
</evidence>
<keyword evidence="3" id="KW-0436">Ligase</keyword>
<evidence type="ECO:0000256" key="5">
    <source>
        <dbReference type="ARBA" id="ARBA00022840"/>
    </source>
</evidence>
<dbReference type="GO" id="GO:0006433">
    <property type="term" value="P:prolyl-tRNA aminoacylation"/>
    <property type="evidence" value="ECO:0007669"/>
    <property type="project" value="InterPro"/>
</dbReference>
<dbReference type="InterPro" id="IPR004499">
    <property type="entry name" value="Pro-tRNA-ligase_IIa_arc-type"/>
</dbReference>
<reference evidence="12 13" key="1">
    <citation type="submission" date="2020-01" db="EMBL/GenBank/DDBJ databases">
        <authorList>
            <consortium name="DOE Joint Genome Institute"/>
            <person name="Haridas S."/>
            <person name="Albert R."/>
            <person name="Binder M."/>
            <person name="Bloem J."/>
            <person name="Labutti K."/>
            <person name="Salamov A."/>
            <person name="Andreopoulos B."/>
            <person name="Baker S.E."/>
            <person name="Barry K."/>
            <person name="Bills G."/>
            <person name="Bluhm B.H."/>
            <person name="Cannon C."/>
            <person name="Castanera R."/>
            <person name="Culley D.E."/>
            <person name="Daum C."/>
            <person name="Ezra D."/>
            <person name="Gonzalez J.B."/>
            <person name="Henrissat B."/>
            <person name="Kuo A."/>
            <person name="Liang C."/>
            <person name="Lipzen A."/>
            <person name="Lutzoni F."/>
            <person name="Magnuson J."/>
            <person name="Mondo S."/>
            <person name="Nolan M."/>
            <person name="Ohm R."/>
            <person name="Pangilinan J."/>
            <person name="Park H.-J.H."/>
            <person name="Ramirez L."/>
            <person name="Alfaro M."/>
            <person name="Sun H."/>
            <person name="Tritt A."/>
            <person name="Yoshinaga Y."/>
            <person name="Zwiers L.-H.L."/>
            <person name="Turgeon B.G."/>
            <person name="Goodwin S.B."/>
            <person name="Spatafora J.W."/>
            <person name="Crous P.W."/>
            <person name="Grigoriev I.V."/>
        </authorList>
    </citation>
    <scope>NUCLEOTIDE SEQUENCE [LARGE SCALE GENOMIC DNA]</scope>
    <source>
        <strain evidence="12 13">CBS 611.86</strain>
    </source>
</reference>
<dbReference type="SMART" id="SM00946">
    <property type="entry name" value="ProRS-C_1"/>
    <property type="match status" value="1"/>
</dbReference>
<dbReference type="Gene3D" id="3.30.110.30">
    <property type="entry name" value="C-terminal domain of ProRS"/>
    <property type="match status" value="1"/>
</dbReference>
<feature type="domain" description="Aminoacyl-transfer RNA synthetases class-II family profile" evidence="11">
    <location>
        <begin position="81"/>
        <end position="330"/>
    </location>
</feature>
<sequence>MEEVQEQSKNALKKAEKQAKAAAAKAAKATAVPAAGGKGKKGDDSKEIIGITVSKEGNFSQWYQEVVIKAELVEYYTEIAGFYILRPAAMHVWKAIRAWFDERIEAMGVEETSFPMFLSSKSLEKEKEHVEGFAPELAWVTKAGDKDLEFPVAVRPTSEAVMYPYYAKWIRSHRDLPFRLNQWNSVVRWEAKQTTPFLRAREFLWQEGHTAHLTEALAHEEVLQILELYAGVYEQLLAVPVVRGKKTENEKFAGGYWTSTCEAYIPTNGRGIQGATSHALGQNFSKMFEITVEDPEKNRVNVWQNSWGLSTRVIGVMVMLHGDDKGLVLPPRVSRIQVVLLPVGLTAKMSQEDKDKHMIHVKELGSSLKKAGVRVHIDDREGYTPGYKFADWELKGVPIRLEFGPKDAAASVVSYARRDTGAKGTIPIAELSTQVPQLLETLQQDLYNKADEAFRSHRLVLTDWEKVIPALDSRNVVLMPFCEAVACEERIKELTKSEEGAIGLDGLKQPSMGMKSLCIPFEQPKDDGLVLGETKCLNPECSALAKSWTMFGRSY</sequence>
<evidence type="ECO:0000256" key="2">
    <source>
        <dbReference type="ARBA" id="ARBA00012831"/>
    </source>
</evidence>
<dbReference type="EMBL" id="JAADJZ010000015">
    <property type="protein sequence ID" value="KAF2869764.1"/>
    <property type="molecule type" value="Genomic_DNA"/>
</dbReference>
<dbReference type="InterPro" id="IPR002316">
    <property type="entry name" value="Pro-tRNA-ligase_IIa"/>
</dbReference>
<evidence type="ECO:0000256" key="10">
    <source>
        <dbReference type="SAM" id="Coils"/>
    </source>
</evidence>
<dbReference type="InterPro" id="IPR045864">
    <property type="entry name" value="aa-tRNA-synth_II/BPL/LPL"/>
</dbReference>
<dbReference type="CDD" id="cd00778">
    <property type="entry name" value="ProRS_core_arch_euk"/>
    <property type="match status" value="1"/>
</dbReference>
<dbReference type="FunFam" id="3.30.930.10:FF:000007">
    <property type="entry name" value="Bifunctional glutamate/proline--tRNA ligase"/>
    <property type="match status" value="1"/>
</dbReference>
<dbReference type="GO" id="GO:0005737">
    <property type="term" value="C:cytoplasm"/>
    <property type="evidence" value="ECO:0007669"/>
    <property type="project" value="InterPro"/>
</dbReference>
<dbReference type="PRINTS" id="PR01046">
    <property type="entry name" value="TRNASYNTHPRO"/>
</dbReference>
<evidence type="ECO:0000313" key="12">
    <source>
        <dbReference type="EMBL" id="KAF2869764.1"/>
    </source>
</evidence>
<dbReference type="PROSITE" id="PS50862">
    <property type="entry name" value="AA_TRNA_LIGASE_II"/>
    <property type="match status" value="1"/>
</dbReference>
<evidence type="ECO:0000256" key="7">
    <source>
        <dbReference type="ARBA" id="ARBA00023146"/>
    </source>
</evidence>
<comment type="caution">
    <text evidence="12">The sequence shown here is derived from an EMBL/GenBank/DDBJ whole genome shotgun (WGS) entry which is preliminary data.</text>
</comment>
<dbReference type="Gene3D" id="3.30.930.10">
    <property type="entry name" value="Bira Bifunctional Protein, Domain 2"/>
    <property type="match status" value="1"/>
</dbReference>
<keyword evidence="4" id="KW-0547">Nucleotide-binding</keyword>
<dbReference type="SUPFAM" id="SSF64586">
    <property type="entry name" value="C-terminal domain of ProRS"/>
    <property type="match status" value="1"/>
</dbReference>
<dbReference type="EC" id="6.1.1.15" evidence="2"/>
<dbReference type="Pfam" id="PF00587">
    <property type="entry name" value="tRNA-synt_2b"/>
    <property type="match status" value="1"/>
</dbReference>
<evidence type="ECO:0000313" key="13">
    <source>
        <dbReference type="Proteomes" id="UP000481861"/>
    </source>
</evidence>
<keyword evidence="7 12" id="KW-0030">Aminoacyl-tRNA synthetase</keyword>
<dbReference type="InterPro" id="IPR033721">
    <property type="entry name" value="ProRS_core_arch_euk"/>
</dbReference>
<protein>
    <recommendedName>
        <fullName evidence="2">proline--tRNA ligase</fullName>
        <ecNumber evidence="2">6.1.1.15</ecNumber>
    </recommendedName>
    <alternativeName>
        <fullName evidence="8">Prolyl-tRNA synthetase</fullName>
    </alternativeName>
</protein>
<feature type="coiled-coil region" evidence="10">
    <location>
        <begin position="1"/>
        <end position="32"/>
    </location>
</feature>
<dbReference type="Pfam" id="PF03129">
    <property type="entry name" value="HGTP_anticodon"/>
    <property type="match status" value="1"/>
</dbReference>
<dbReference type="GO" id="GO:0017101">
    <property type="term" value="C:aminoacyl-tRNA synthetase multienzyme complex"/>
    <property type="evidence" value="ECO:0007669"/>
    <property type="project" value="TreeGrafter"/>
</dbReference>
<dbReference type="FunFam" id="3.40.50.800:FF:000005">
    <property type="entry name" value="bifunctional glutamate/proline--tRNA ligase"/>
    <property type="match status" value="1"/>
</dbReference>
<dbReference type="FunFam" id="3.30.110.30:FF:000001">
    <property type="entry name" value="Bifunctional glutamate/proline--tRNA ligase"/>
    <property type="match status" value="1"/>
</dbReference>
<gene>
    <name evidence="12" type="ORF">BDV95DRAFT_576235</name>
</gene>
<dbReference type="NCBIfam" id="TIGR00408">
    <property type="entry name" value="proS_fam_I"/>
    <property type="match status" value="1"/>
</dbReference>
<keyword evidence="10" id="KW-0175">Coiled coil</keyword>
<dbReference type="Proteomes" id="UP000481861">
    <property type="component" value="Unassembled WGS sequence"/>
</dbReference>
<comment type="catalytic activity">
    <reaction evidence="9">
        <text>tRNA(Pro) + L-proline + ATP = L-prolyl-tRNA(Pro) + AMP + diphosphate</text>
        <dbReference type="Rhea" id="RHEA:14305"/>
        <dbReference type="Rhea" id="RHEA-COMP:9700"/>
        <dbReference type="Rhea" id="RHEA-COMP:9702"/>
        <dbReference type="ChEBI" id="CHEBI:30616"/>
        <dbReference type="ChEBI" id="CHEBI:33019"/>
        <dbReference type="ChEBI" id="CHEBI:60039"/>
        <dbReference type="ChEBI" id="CHEBI:78442"/>
        <dbReference type="ChEBI" id="CHEBI:78532"/>
        <dbReference type="ChEBI" id="CHEBI:456215"/>
        <dbReference type="EC" id="6.1.1.15"/>
    </reaction>
</comment>